<keyword evidence="2" id="KW-0547">Nucleotide-binding</keyword>
<dbReference type="InterPro" id="IPR003594">
    <property type="entry name" value="HATPase_dom"/>
</dbReference>
<dbReference type="EMBL" id="VBPB01000241">
    <property type="protein sequence ID" value="TMQ70225.1"/>
    <property type="molecule type" value="Genomic_DNA"/>
</dbReference>
<dbReference type="Pfam" id="PF13581">
    <property type="entry name" value="HATPase_c_2"/>
    <property type="match status" value="1"/>
</dbReference>
<name>A0A538U2U6_UNCEI</name>
<keyword evidence="2" id="KW-0067">ATP-binding</keyword>
<dbReference type="Gene3D" id="3.30.565.10">
    <property type="entry name" value="Histidine kinase-like ATPase, C-terminal domain"/>
    <property type="match status" value="1"/>
</dbReference>
<evidence type="ECO:0000259" key="1">
    <source>
        <dbReference type="Pfam" id="PF13581"/>
    </source>
</evidence>
<comment type="caution">
    <text evidence="2">The sequence shown here is derived from an EMBL/GenBank/DDBJ whole genome shotgun (WGS) entry which is preliminary data.</text>
</comment>
<dbReference type="Proteomes" id="UP000319771">
    <property type="component" value="Unassembled WGS sequence"/>
</dbReference>
<evidence type="ECO:0000313" key="2">
    <source>
        <dbReference type="EMBL" id="TMQ70225.1"/>
    </source>
</evidence>
<accession>A0A538U2U6</accession>
<dbReference type="AlphaFoldDB" id="A0A538U2U6"/>
<dbReference type="InterPro" id="IPR036890">
    <property type="entry name" value="HATPase_C_sf"/>
</dbReference>
<gene>
    <name evidence="2" type="ORF">E6K81_13135</name>
</gene>
<organism evidence="2 3">
    <name type="scientific">Eiseniibacteriota bacterium</name>
    <dbReference type="NCBI Taxonomy" id="2212470"/>
    <lineage>
        <taxon>Bacteria</taxon>
        <taxon>Candidatus Eiseniibacteriota</taxon>
    </lineage>
</organism>
<proteinExistence type="predicted"/>
<dbReference type="GO" id="GO:0005524">
    <property type="term" value="F:ATP binding"/>
    <property type="evidence" value="ECO:0007669"/>
    <property type="project" value="UniProtKB-KW"/>
</dbReference>
<protein>
    <submittedName>
        <fullName evidence="2">ATP-binding protein</fullName>
    </submittedName>
</protein>
<feature type="domain" description="Histidine kinase/HSP90-like ATPase" evidence="1">
    <location>
        <begin position="85"/>
        <end position="208"/>
    </location>
</feature>
<reference evidence="2 3" key="1">
    <citation type="journal article" date="2019" name="Nat. Microbiol.">
        <title>Mediterranean grassland soil C-N compound turnover is dependent on rainfall and depth, and is mediated by genomically divergent microorganisms.</title>
        <authorList>
            <person name="Diamond S."/>
            <person name="Andeer P.F."/>
            <person name="Li Z."/>
            <person name="Crits-Christoph A."/>
            <person name="Burstein D."/>
            <person name="Anantharaman K."/>
            <person name="Lane K.R."/>
            <person name="Thomas B.C."/>
            <person name="Pan C."/>
            <person name="Northen T.R."/>
            <person name="Banfield J.F."/>
        </authorList>
    </citation>
    <scope>NUCLEOTIDE SEQUENCE [LARGE SCALE GENOMIC DNA]</scope>
    <source>
        <strain evidence="2">WS_11</strain>
    </source>
</reference>
<sequence length="226" mass="24064">MRESAPRGADAVLGDVHRAVEAWVNGGPAGDDESMLVIARVPARAAAPPVAGAGCKDPSASLAAARAAGRCIEVHADDLVMSGLREWLDACPGVADQAGPLVEIIHAVLHELGINIGEHGYRGDPSRTFEVWHVPARASGLAPDGPEGSLQFLLRDSGQPFDAVRWRATDFSDRGAWRRGRGFGLDIIHRGAQTLTYHPRTPEGNITLVAFDHDSARSAQKEPRHA</sequence>
<evidence type="ECO:0000313" key="3">
    <source>
        <dbReference type="Proteomes" id="UP000319771"/>
    </source>
</evidence>